<sequence>MLFTNTFVRGHIPDSLLNLVRMRRLFKQI</sequence>
<organism evidence="1">
    <name type="scientific">Rhizophora mucronata</name>
    <name type="common">Asiatic mangrove</name>
    <dbReference type="NCBI Taxonomy" id="61149"/>
    <lineage>
        <taxon>Eukaryota</taxon>
        <taxon>Viridiplantae</taxon>
        <taxon>Streptophyta</taxon>
        <taxon>Embryophyta</taxon>
        <taxon>Tracheophyta</taxon>
        <taxon>Spermatophyta</taxon>
        <taxon>Magnoliopsida</taxon>
        <taxon>eudicotyledons</taxon>
        <taxon>Gunneridae</taxon>
        <taxon>Pentapetalae</taxon>
        <taxon>rosids</taxon>
        <taxon>fabids</taxon>
        <taxon>Malpighiales</taxon>
        <taxon>Rhizophoraceae</taxon>
        <taxon>Rhizophora</taxon>
    </lineage>
</organism>
<reference evidence="1" key="1">
    <citation type="submission" date="2018-02" db="EMBL/GenBank/DDBJ databases">
        <title>Rhizophora mucronata_Transcriptome.</title>
        <authorList>
            <person name="Meera S.P."/>
            <person name="Sreeshan A."/>
            <person name="Augustine A."/>
        </authorList>
    </citation>
    <scope>NUCLEOTIDE SEQUENCE</scope>
    <source>
        <tissue evidence="1">Leaf</tissue>
    </source>
</reference>
<dbReference type="AlphaFoldDB" id="A0A2P2QFW1"/>
<name>A0A2P2QFW1_RHIMU</name>
<proteinExistence type="predicted"/>
<protein>
    <submittedName>
        <fullName evidence="1">Uncharacterized protein</fullName>
    </submittedName>
</protein>
<accession>A0A2P2QFW1</accession>
<dbReference type="EMBL" id="GGEC01085342">
    <property type="protein sequence ID" value="MBX65826.1"/>
    <property type="molecule type" value="Transcribed_RNA"/>
</dbReference>
<evidence type="ECO:0000313" key="1">
    <source>
        <dbReference type="EMBL" id="MBX65826.1"/>
    </source>
</evidence>